<dbReference type="Proteomes" id="UP000887540">
    <property type="component" value="Unplaced"/>
</dbReference>
<dbReference type="PANTHER" id="PTHR10811">
    <property type="entry name" value="FRINGE-RELATED"/>
    <property type="match status" value="1"/>
</dbReference>
<protein>
    <submittedName>
        <fullName evidence="13">Fringe</fullName>
    </submittedName>
</protein>
<evidence type="ECO:0000256" key="7">
    <source>
        <dbReference type="ARBA" id="ARBA00022989"/>
    </source>
</evidence>
<feature type="chain" id="PRO_5037525145" evidence="10">
    <location>
        <begin position="18"/>
        <end position="303"/>
    </location>
</feature>
<feature type="signal peptide" evidence="10">
    <location>
        <begin position="1"/>
        <end position="17"/>
    </location>
</feature>
<organism evidence="12 13">
    <name type="scientific">Acrobeloides nanus</name>
    <dbReference type="NCBI Taxonomy" id="290746"/>
    <lineage>
        <taxon>Eukaryota</taxon>
        <taxon>Metazoa</taxon>
        <taxon>Ecdysozoa</taxon>
        <taxon>Nematoda</taxon>
        <taxon>Chromadorea</taxon>
        <taxon>Rhabditida</taxon>
        <taxon>Tylenchina</taxon>
        <taxon>Cephalobomorpha</taxon>
        <taxon>Cephaloboidea</taxon>
        <taxon>Cephalobidae</taxon>
        <taxon>Acrobeloides</taxon>
    </lineage>
</organism>
<keyword evidence="5" id="KW-0812">Transmembrane</keyword>
<evidence type="ECO:0000256" key="4">
    <source>
        <dbReference type="ARBA" id="ARBA00022679"/>
    </source>
</evidence>
<evidence type="ECO:0000313" key="12">
    <source>
        <dbReference type="Proteomes" id="UP000887540"/>
    </source>
</evidence>
<evidence type="ECO:0000313" key="13">
    <source>
        <dbReference type="WBParaSite" id="ACRNAN_scaffold1279.g17386.t2"/>
    </source>
</evidence>
<keyword evidence="12" id="KW-1185">Reference proteome</keyword>
<accession>A0A914CNQ4</accession>
<sequence length="303" mass="35234">MLLFSIFVLFICHQSLARFIAPNRKVPVEIHPGELTITVKTTRKFHNTRVKDILDTWFRLSPENIFFISDTNDQALNQSTNGHLINSKCPSSHNSRALCCKMNHELDFFVQRDTKRALCCKMNHELDFFVQRDTKWSCHFDDDNYVNVDELIKTLRQFDPNEDWYLGRPSTNGPIKIDDSEAKSEFWFATGGAGLCLSRSVIHKLATYVKNHGFKHLGHRIQSPDDVTLGYLLEHLLNIRLTIIDKFHSHFELLDGISEKKLHSQISLSAGSYDEHRENYVKVPILFSHDQDPQRILNFIMIY</sequence>
<proteinExistence type="inferred from homology"/>
<evidence type="ECO:0000256" key="2">
    <source>
        <dbReference type="ARBA" id="ARBA00008661"/>
    </source>
</evidence>
<keyword evidence="4" id="KW-0808">Transferase</keyword>
<evidence type="ECO:0000256" key="1">
    <source>
        <dbReference type="ARBA" id="ARBA00004606"/>
    </source>
</evidence>
<dbReference type="WBParaSite" id="ACRNAN_scaffold1279.g17386.t2">
    <property type="protein sequence ID" value="ACRNAN_scaffold1279.g17386.t2"/>
    <property type="gene ID" value="ACRNAN_scaffold1279.g17386"/>
</dbReference>
<comment type="similarity">
    <text evidence="2">Belongs to the glycosyltransferase 31 family.</text>
</comment>
<evidence type="ECO:0000259" key="11">
    <source>
        <dbReference type="Pfam" id="PF02434"/>
    </source>
</evidence>
<dbReference type="GO" id="GO:0016757">
    <property type="term" value="F:glycosyltransferase activity"/>
    <property type="evidence" value="ECO:0007669"/>
    <property type="project" value="UniProtKB-KW"/>
</dbReference>
<keyword evidence="10" id="KW-0732">Signal</keyword>
<evidence type="ECO:0000256" key="8">
    <source>
        <dbReference type="ARBA" id="ARBA00023136"/>
    </source>
</evidence>
<keyword evidence="8" id="KW-0472">Membrane</keyword>
<dbReference type="Gene3D" id="3.90.550.50">
    <property type="match status" value="2"/>
</dbReference>
<evidence type="ECO:0000256" key="6">
    <source>
        <dbReference type="ARBA" id="ARBA00022968"/>
    </source>
</evidence>
<name>A0A914CNQ4_9BILA</name>
<comment type="subcellular location">
    <subcellularLocation>
        <location evidence="9">Endomembrane system</location>
        <topology evidence="9">Single-pass membrane protein</topology>
    </subcellularLocation>
    <subcellularLocation>
        <location evidence="1">Membrane</location>
        <topology evidence="1">Single-pass type II membrane protein</topology>
    </subcellularLocation>
</comment>
<keyword evidence="3" id="KW-0328">Glycosyltransferase</keyword>
<dbReference type="InterPro" id="IPR003378">
    <property type="entry name" value="Fringe-like_glycosylTrfase"/>
</dbReference>
<keyword evidence="7" id="KW-1133">Transmembrane helix</keyword>
<feature type="domain" description="Fringe-like glycosyltransferase" evidence="11">
    <location>
        <begin position="114"/>
        <end position="295"/>
    </location>
</feature>
<evidence type="ECO:0000256" key="5">
    <source>
        <dbReference type="ARBA" id="ARBA00022692"/>
    </source>
</evidence>
<dbReference type="GO" id="GO:0012505">
    <property type="term" value="C:endomembrane system"/>
    <property type="evidence" value="ECO:0007669"/>
    <property type="project" value="UniProtKB-SubCell"/>
</dbReference>
<dbReference type="Pfam" id="PF02434">
    <property type="entry name" value="Fringe"/>
    <property type="match status" value="1"/>
</dbReference>
<evidence type="ECO:0000256" key="9">
    <source>
        <dbReference type="ARBA" id="ARBA00037847"/>
    </source>
</evidence>
<evidence type="ECO:0000256" key="3">
    <source>
        <dbReference type="ARBA" id="ARBA00022676"/>
    </source>
</evidence>
<evidence type="ECO:0000256" key="10">
    <source>
        <dbReference type="SAM" id="SignalP"/>
    </source>
</evidence>
<dbReference type="GO" id="GO:0016020">
    <property type="term" value="C:membrane"/>
    <property type="evidence" value="ECO:0007669"/>
    <property type="project" value="UniProtKB-SubCell"/>
</dbReference>
<reference evidence="13" key="1">
    <citation type="submission" date="2022-11" db="UniProtKB">
        <authorList>
            <consortium name="WormBaseParasite"/>
        </authorList>
    </citation>
    <scope>IDENTIFICATION</scope>
</reference>
<keyword evidence="6" id="KW-0735">Signal-anchor</keyword>
<dbReference type="AlphaFoldDB" id="A0A914CNQ4"/>